<evidence type="ECO:0000256" key="1">
    <source>
        <dbReference type="SAM" id="MobiDB-lite"/>
    </source>
</evidence>
<protein>
    <recommendedName>
        <fullName evidence="4">FIP1[V]-like protein</fullName>
    </recommendedName>
</protein>
<dbReference type="PANTHER" id="PTHR36884:SF4">
    <property type="entry name" value="FIP1[III]-LIKE PROTEIN"/>
    <property type="match status" value="1"/>
</dbReference>
<evidence type="ECO:0000313" key="3">
    <source>
        <dbReference type="Proteomes" id="UP000585474"/>
    </source>
</evidence>
<proteinExistence type="predicted"/>
<feature type="region of interest" description="Disordered" evidence="1">
    <location>
        <begin position="246"/>
        <end position="270"/>
    </location>
</feature>
<name>A0A7J0GT07_9ERIC</name>
<evidence type="ECO:0000313" key="2">
    <source>
        <dbReference type="EMBL" id="GFZ13908.1"/>
    </source>
</evidence>
<organism evidence="2 3">
    <name type="scientific">Actinidia rufa</name>
    <dbReference type="NCBI Taxonomy" id="165716"/>
    <lineage>
        <taxon>Eukaryota</taxon>
        <taxon>Viridiplantae</taxon>
        <taxon>Streptophyta</taxon>
        <taxon>Embryophyta</taxon>
        <taxon>Tracheophyta</taxon>
        <taxon>Spermatophyta</taxon>
        <taxon>Magnoliopsida</taxon>
        <taxon>eudicotyledons</taxon>
        <taxon>Gunneridae</taxon>
        <taxon>Pentapetalae</taxon>
        <taxon>asterids</taxon>
        <taxon>Ericales</taxon>
        <taxon>Actinidiaceae</taxon>
        <taxon>Actinidia</taxon>
    </lineage>
</organism>
<feature type="compositionally biased region" description="Acidic residues" evidence="1">
    <location>
        <begin position="98"/>
        <end position="107"/>
    </location>
</feature>
<evidence type="ECO:0008006" key="4">
    <source>
        <dbReference type="Google" id="ProtNLM"/>
    </source>
</evidence>
<reference evidence="2 3" key="1">
    <citation type="submission" date="2019-07" db="EMBL/GenBank/DDBJ databases">
        <title>De Novo Assembly of kiwifruit Actinidia rufa.</title>
        <authorList>
            <person name="Sugita-Konishi S."/>
            <person name="Sato K."/>
            <person name="Mori E."/>
            <person name="Abe Y."/>
            <person name="Kisaki G."/>
            <person name="Hamano K."/>
            <person name="Suezawa K."/>
            <person name="Otani M."/>
            <person name="Fukuda T."/>
            <person name="Manabe T."/>
            <person name="Gomi K."/>
            <person name="Tabuchi M."/>
            <person name="Akimitsu K."/>
            <person name="Kataoka I."/>
        </authorList>
    </citation>
    <scope>NUCLEOTIDE SEQUENCE [LARGE SCALE GENOMIC DNA]</scope>
    <source>
        <strain evidence="3">cv. Fuchu</strain>
    </source>
</reference>
<feature type="compositionally biased region" description="Gly residues" evidence="1">
    <location>
        <begin position="113"/>
        <end position="123"/>
    </location>
</feature>
<feature type="compositionally biased region" description="Polar residues" evidence="1">
    <location>
        <begin position="310"/>
        <end position="326"/>
    </location>
</feature>
<feature type="compositionally biased region" description="Basic and acidic residues" evidence="1">
    <location>
        <begin position="251"/>
        <end position="265"/>
    </location>
</feature>
<gene>
    <name evidence="2" type="ORF">Acr_24g0000980</name>
</gene>
<dbReference type="InterPro" id="IPR044976">
    <property type="entry name" value="FIPS5/FIPS3-like"/>
</dbReference>
<dbReference type="EMBL" id="BJWL01000024">
    <property type="protein sequence ID" value="GFZ13908.1"/>
    <property type="molecule type" value="Genomic_DNA"/>
</dbReference>
<feature type="region of interest" description="Disordered" evidence="1">
    <location>
        <begin position="177"/>
        <end position="197"/>
    </location>
</feature>
<feature type="region of interest" description="Disordered" evidence="1">
    <location>
        <begin position="44"/>
        <end position="132"/>
    </location>
</feature>
<dbReference type="AlphaFoldDB" id="A0A7J0GT07"/>
<dbReference type="GO" id="GO:0006397">
    <property type="term" value="P:mRNA processing"/>
    <property type="evidence" value="ECO:0007669"/>
    <property type="project" value="InterPro"/>
</dbReference>
<dbReference type="OrthoDB" id="1917198at2759"/>
<sequence length="726" mass="82835">MEMDDIDDDDDFGDLYADVELQASTTIHGVSNLGRLCIEQDDNGTKCVDEVIQDDESKRETNGGENGSDSEDDLNIVLNDDDGGGGGFGGVDLRSGGFDEEQEEDGGFEPSASGGGGEKGNGSKGSYQSQFLQYKEQLRQQTCLLNRTPVYDFSKPKEVYEAGTEYEERAHKAVPEKVAHNGQQGAVSPVSRITHRGVKKFEKPKGRVIQVEDYMLERQPSMNVKRSIDRDPDVVIQIAVQDCMDDSCSSGKEESSHKDSTHEASDGDFNVDDDNVIHHFDSGSGDELSRKFKDGKWSDLSHVDEHCNQKITGTSSEGNTEAPETSNKSKEKVCRDICNTVPSMEETESLLGDQTQYDRSLSYSGGHCEASGDGASTDTERFQNHVRRQSTNSVSELRESVTSDYYNSNNSKSHHDRRITCGGKYYARNRRSMPDNLKHYSRRLHNNSGLNRHHNYDLSPFCNTDDAYYSSVGHGRLDRRSHGFDSYDGEDFSFYKESELSFKYVGERVPYNEVQSTYSKKPDRSRHSFGDETDRYLSRRWDEGEYFLEQRVSRVDEEVTGRDWNHYERELTFNPLIRKESRRLVSGCSSYLDKERATQLRRKGDEFQFRKRTKKDDFLLDCQYQLDFRQENYGYCGKEREYLDGKYDRHLPFTRRGEREALEEMTENATLPLLIWIIYGQCPMRMITGDAQIINICPLILGESLVLPTEEGGLRPFHKEICMNRD</sequence>
<comment type="caution">
    <text evidence="2">The sequence shown here is derived from an EMBL/GenBank/DDBJ whole genome shotgun (WGS) entry which is preliminary data.</text>
</comment>
<feature type="compositionally biased region" description="Acidic residues" evidence="1">
    <location>
        <begin position="68"/>
        <end position="83"/>
    </location>
</feature>
<feature type="compositionally biased region" description="Basic and acidic residues" evidence="1">
    <location>
        <begin position="44"/>
        <end position="62"/>
    </location>
</feature>
<feature type="region of interest" description="Disordered" evidence="1">
    <location>
        <begin position="310"/>
        <end position="329"/>
    </location>
</feature>
<dbReference type="PANTHER" id="PTHR36884">
    <property type="entry name" value="FIP1[III]-LIKE PROTEIN"/>
    <property type="match status" value="1"/>
</dbReference>
<keyword evidence="3" id="KW-1185">Reference proteome</keyword>
<dbReference type="Proteomes" id="UP000585474">
    <property type="component" value="Unassembled WGS sequence"/>
</dbReference>
<accession>A0A7J0GT07</accession>